<feature type="region of interest" description="Disordered" evidence="1">
    <location>
        <begin position="1"/>
        <end position="72"/>
    </location>
</feature>
<feature type="region of interest" description="Disordered" evidence="1">
    <location>
        <begin position="95"/>
        <end position="137"/>
    </location>
</feature>
<name>A0A1Y2HD98_9FUNG</name>
<keyword evidence="3" id="KW-1185">Reference proteome</keyword>
<feature type="compositionally biased region" description="Low complexity" evidence="1">
    <location>
        <begin position="173"/>
        <end position="193"/>
    </location>
</feature>
<reference evidence="2 3" key="1">
    <citation type="submission" date="2016-07" db="EMBL/GenBank/DDBJ databases">
        <title>Pervasive Adenine N6-methylation of Active Genes in Fungi.</title>
        <authorList>
            <consortium name="DOE Joint Genome Institute"/>
            <person name="Mondo S.J."/>
            <person name="Dannebaum R.O."/>
            <person name="Kuo R.C."/>
            <person name="Labutti K."/>
            <person name="Haridas S."/>
            <person name="Kuo A."/>
            <person name="Salamov A."/>
            <person name="Ahrendt S.R."/>
            <person name="Lipzen A."/>
            <person name="Sullivan W."/>
            <person name="Andreopoulos W.B."/>
            <person name="Clum A."/>
            <person name="Lindquist E."/>
            <person name="Daum C."/>
            <person name="Ramamoorthy G.K."/>
            <person name="Gryganskyi A."/>
            <person name="Culley D."/>
            <person name="Magnuson J.K."/>
            <person name="James T.Y."/>
            <person name="O'Malley M.A."/>
            <person name="Stajich J.E."/>
            <person name="Spatafora J.W."/>
            <person name="Visel A."/>
            <person name="Grigoriev I.V."/>
        </authorList>
    </citation>
    <scope>NUCLEOTIDE SEQUENCE [LARGE SCALE GENOMIC DNA]</scope>
    <source>
        <strain evidence="2 3">PL171</strain>
    </source>
</reference>
<feature type="compositionally biased region" description="Polar residues" evidence="1">
    <location>
        <begin position="35"/>
        <end position="44"/>
    </location>
</feature>
<organism evidence="2 3">
    <name type="scientific">Catenaria anguillulae PL171</name>
    <dbReference type="NCBI Taxonomy" id="765915"/>
    <lineage>
        <taxon>Eukaryota</taxon>
        <taxon>Fungi</taxon>
        <taxon>Fungi incertae sedis</taxon>
        <taxon>Blastocladiomycota</taxon>
        <taxon>Blastocladiomycetes</taxon>
        <taxon>Blastocladiales</taxon>
        <taxon>Catenariaceae</taxon>
        <taxon>Catenaria</taxon>
    </lineage>
</organism>
<dbReference type="OrthoDB" id="5597684at2759"/>
<dbReference type="STRING" id="765915.A0A1Y2HD98"/>
<protein>
    <submittedName>
        <fullName evidence="2">Uncharacterized protein</fullName>
    </submittedName>
</protein>
<accession>A0A1Y2HD98</accession>
<sequence>MATMNVSAGAALRPRTPHALSHSTLAQPLPRLARLNSTTPSSTGHAPHHQQHQQPPPNANKRTDSGVASQCSDHHDYAHSASIMSFSNSFNGVHATGNPSAPSRHASSHLHQGGNNKRYAIGTSSGSTSTAKPQHSHFPFAADYQPQHRDHAADMSFLVHPADMTLSSIQLPNHNSNTAGNSGTNNNHNHNYGGPTTNGTIHRSLTPAFVSSRAPGQHTSGSLLTPMPVMPNLDDVWSTVSMIQSEILDDDGDLEHVQFGAGGTGGNGENGGLLPPSSSYVVSVAHEVLVRPEETSMEMCFADLGRHVSRLVKMQDLILALLEYNASKGRTAADASPLAIESIADKLLAVINEILYTTRPQSATRVRYMRAELATDRPFAVFAMFAKLADKFDDQRMSVLLAKLPFSLAEWVQLRNQVVVITERVRCAQEIHL</sequence>
<evidence type="ECO:0000313" key="2">
    <source>
        <dbReference type="EMBL" id="ORZ32539.1"/>
    </source>
</evidence>
<feature type="region of interest" description="Disordered" evidence="1">
    <location>
        <begin position="168"/>
        <end position="193"/>
    </location>
</feature>
<comment type="caution">
    <text evidence="2">The sequence shown here is derived from an EMBL/GenBank/DDBJ whole genome shotgun (WGS) entry which is preliminary data.</text>
</comment>
<gene>
    <name evidence="2" type="ORF">BCR44DRAFT_354956</name>
</gene>
<proteinExistence type="predicted"/>
<dbReference type="AlphaFoldDB" id="A0A1Y2HD98"/>
<dbReference type="EMBL" id="MCFL01000045">
    <property type="protein sequence ID" value="ORZ32539.1"/>
    <property type="molecule type" value="Genomic_DNA"/>
</dbReference>
<evidence type="ECO:0000313" key="3">
    <source>
        <dbReference type="Proteomes" id="UP000193411"/>
    </source>
</evidence>
<evidence type="ECO:0000256" key="1">
    <source>
        <dbReference type="SAM" id="MobiDB-lite"/>
    </source>
</evidence>
<dbReference type="Proteomes" id="UP000193411">
    <property type="component" value="Unassembled WGS sequence"/>
</dbReference>